<evidence type="ECO:0000259" key="6">
    <source>
        <dbReference type="PROSITE" id="PS50086"/>
    </source>
</evidence>
<feature type="region of interest" description="Disordered" evidence="4">
    <location>
        <begin position="1096"/>
        <end position="1138"/>
    </location>
</feature>
<feature type="domain" description="Rab-GAP TBC" evidence="6">
    <location>
        <begin position="732"/>
        <end position="926"/>
    </location>
</feature>
<evidence type="ECO:0000256" key="1">
    <source>
        <dbReference type="ARBA" id="ARBA00022468"/>
    </source>
</evidence>
<dbReference type="GO" id="GO:0032869">
    <property type="term" value="P:cellular response to insulin stimulus"/>
    <property type="evidence" value="ECO:0007669"/>
    <property type="project" value="UniProtKB-ARBA"/>
</dbReference>
<keyword evidence="1" id="KW-0343">GTPase activation</keyword>
<dbReference type="InterPro" id="IPR035969">
    <property type="entry name" value="Rab-GAP_TBC_sf"/>
</dbReference>
<feature type="compositionally biased region" description="Polar residues" evidence="4">
    <location>
        <begin position="560"/>
        <end position="571"/>
    </location>
</feature>
<feature type="compositionally biased region" description="Gly residues" evidence="4">
    <location>
        <begin position="620"/>
        <end position="634"/>
    </location>
</feature>
<keyword evidence="2" id="KW-0597">Phosphoprotein</keyword>
<dbReference type="InterPro" id="IPR000195">
    <property type="entry name" value="Rab-GAP-TBC_dom"/>
</dbReference>
<dbReference type="Pfam" id="PF11830">
    <property type="entry name" value="DUF3350"/>
    <property type="match status" value="1"/>
</dbReference>
<accession>A0A8C5A3E7</accession>
<dbReference type="InterPro" id="IPR006020">
    <property type="entry name" value="PTB/PI_dom"/>
</dbReference>
<dbReference type="GO" id="GO:0005737">
    <property type="term" value="C:cytoplasm"/>
    <property type="evidence" value="ECO:0007669"/>
    <property type="project" value="UniProtKB-SubCell"/>
</dbReference>
<feature type="compositionally biased region" description="Low complexity" evidence="4">
    <location>
        <begin position="497"/>
        <end position="515"/>
    </location>
</feature>
<evidence type="ECO:0000256" key="3">
    <source>
        <dbReference type="SAM" id="Coils"/>
    </source>
</evidence>
<sequence length="1138" mass="126215">LEPLFFMARGETKEVPAEKEEEQEMRYRLALVGSLPVHPLTTMAMLPWVVAQIVRPGPGEREWGRGGPHVGGHQNPPKRNQSVFLTVSASRVQCLSAWAEGAAWDPLSHTVLFECLPHRVTKLIYNSQEPSSFGCLIRDGQHCACYVFQCQDSTRVPEIISTLGLAIAQSCPSFSSISLSPTAFAKKFEVLFCGRVTVAHKKAPPALIDECIEKFSQSRGSGGGRALAFHSNGSLSDGGGDGLAESPTAPRRPLLYKRDPSFPCLQALDENGLSPEITLSHADDAHCHSTGVRPTSLQENRTMLFMVGRSQIFLVSPDTKKVAIEKSFREISFCSQGIHHVDHFGFICRETVDGASCHFVCYVFQCTDESLVDEIMLTLKQAFSVAALQQSVRTQSQQCDSCPMQQLHRLCERIEGLQPSKTKLELQRHLATLDNEAQADVFENKMRAKSEQEENEMVMASLRSLYEERQKGHQHSQPGESKGHNSTGDLKRLDPCSSPLSPSPGGTPQQQQQQGFRRRASTYSHPPTPTSADPSPAHTDPLAPPDLTPGSKPKLVRHYSVSTDTPHQSNDVAALSSPGLMHVVGESPLRSQRHSWRQQIFLRVATPQKNSDSIERGEGGLEAYGGAEGGGAGGDPAPPGTPGGKRKSGEELRELWRKAILQQILLLRMETENQRLQASASDLQNKRLKQDYEEITPCLKDVTLVWERMLATPGRSKVKFDSDTIHAAVTQGVPRPQRGEIWKLLSEQYVLRQTVPARPPANQTPYKDLLKQLTSQQHAILIDLGRTFPTHPYFQAQLGAGQLSLYNLLKAYSLLDPEVGYCQGLSFIAGVLLLHLEEEQAFDMLKFLMYDMGLRKQYRPDMIILQIQMYQLSRLLHDYHRDLHSHLELHEIGPSLYATPWFLTVFASHFPLGFVARVFDMLFLQGSEVIFKVALSLLGSHKPLILQHDSLESIVDFIKTTLPNLGLVQMEKTINQVCQMDVSKQLQAYEVEYHVLQDELMDTPPTLSQSQRVAQLERTNQSLRQQNRDLLEELQVSQARVAGLEGRLEGLARSEGQLREQVCGLEEEARGLQGTVSRLHTLLTGLGVHTSAEGELIARPRSPDQQRPWAAGHPPGTEGLGKGTPDPLPEPLALPGGL</sequence>
<feature type="region of interest" description="Disordered" evidence="4">
    <location>
        <begin position="607"/>
        <end position="650"/>
    </location>
</feature>
<proteinExistence type="predicted"/>
<dbReference type="CDD" id="cd01269">
    <property type="entry name" value="PTB_TBC1D1_like"/>
    <property type="match status" value="1"/>
</dbReference>
<evidence type="ECO:0000256" key="4">
    <source>
        <dbReference type="SAM" id="MobiDB-lite"/>
    </source>
</evidence>
<dbReference type="Gene3D" id="1.10.472.80">
    <property type="entry name" value="Ypt/Rab-GAP domain of gyp1p, domain 3"/>
    <property type="match status" value="1"/>
</dbReference>
<feature type="compositionally biased region" description="Polar residues" evidence="4">
    <location>
        <begin position="475"/>
        <end position="488"/>
    </location>
</feature>
<evidence type="ECO:0000313" key="8">
    <source>
        <dbReference type="Proteomes" id="UP000694546"/>
    </source>
</evidence>
<dbReference type="Gene3D" id="1.10.10.2750">
    <property type="match status" value="1"/>
</dbReference>
<keyword evidence="8" id="KW-1185">Reference proteome</keyword>
<dbReference type="GO" id="GO:0005096">
    <property type="term" value="F:GTPase activator activity"/>
    <property type="evidence" value="ECO:0007669"/>
    <property type="project" value="UniProtKB-KW"/>
</dbReference>
<dbReference type="SUPFAM" id="SSF50729">
    <property type="entry name" value="PH domain-like"/>
    <property type="match status" value="2"/>
</dbReference>
<dbReference type="GeneTree" id="ENSGT00940000157949"/>
<dbReference type="Ensembl" id="ENSGMOT00000052364.1">
    <property type="protein sequence ID" value="ENSGMOP00000025909.1"/>
    <property type="gene ID" value="ENSGMOG00000000032.2"/>
</dbReference>
<dbReference type="InterPro" id="IPR050302">
    <property type="entry name" value="Rab_GAP_TBC_domain"/>
</dbReference>
<organism evidence="7 8">
    <name type="scientific">Gadus morhua</name>
    <name type="common">Atlantic cod</name>
    <dbReference type="NCBI Taxonomy" id="8049"/>
    <lineage>
        <taxon>Eukaryota</taxon>
        <taxon>Metazoa</taxon>
        <taxon>Chordata</taxon>
        <taxon>Craniata</taxon>
        <taxon>Vertebrata</taxon>
        <taxon>Euteleostomi</taxon>
        <taxon>Actinopterygii</taxon>
        <taxon>Neopterygii</taxon>
        <taxon>Teleostei</taxon>
        <taxon>Neoteleostei</taxon>
        <taxon>Acanthomorphata</taxon>
        <taxon>Zeiogadaria</taxon>
        <taxon>Gadariae</taxon>
        <taxon>Gadiformes</taxon>
        <taxon>Gadoidei</taxon>
        <taxon>Gadidae</taxon>
        <taxon>Gadus</taxon>
    </lineage>
</organism>
<dbReference type="SMART" id="SM00462">
    <property type="entry name" value="PTB"/>
    <property type="match status" value="2"/>
</dbReference>
<dbReference type="InterPro" id="IPR021785">
    <property type="entry name" value="DUF3350"/>
</dbReference>
<dbReference type="Gene3D" id="1.10.8.270">
    <property type="entry name" value="putative rabgap domain of human tbc1 domain family member 14 like domains"/>
    <property type="match status" value="1"/>
</dbReference>
<reference evidence="7" key="2">
    <citation type="submission" date="2025-09" db="UniProtKB">
        <authorList>
            <consortium name="Ensembl"/>
        </authorList>
    </citation>
    <scope>IDENTIFICATION</scope>
</reference>
<feature type="region of interest" description="Disordered" evidence="4">
    <location>
        <begin position="468"/>
        <end position="573"/>
    </location>
</feature>
<dbReference type="SUPFAM" id="SSF47923">
    <property type="entry name" value="Ypt/Rab-GAP domain of gyp1p"/>
    <property type="match status" value="2"/>
</dbReference>
<dbReference type="AlphaFoldDB" id="A0A8C5A3E7"/>
<feature type="compositionally biased region" description="Low complexity" evidence="4">
    <location>
        <begin position="530"/>
        <end position="539"/>
    </location>
</feature>
<dbReference type="PANTHER" id="PTHR47219:SF18">
    <property type="entry name" value="TBC1 DOMAIN FAMILY MEMBER 1 ISOFORM X1"/>
    <property type="match status" value="1"/>
</dbReference>
<dbReference type="Gene3D" id="2.30.29.30">
    <property type="entry name" value="Pleckstrin-homology domain (PH domain)/Phosphotyrosine-binding domain (PTB)"/>
    <property type="match status" value="2"/>
</dbReference>
<dbReference type="SMART" id="SM00164">
    <property type="entry name" value="TBC"/>
    <property type="match status" value="1"/>
</dbReference>
<dbReference type="PROSITE" id="PS01179">
    <property type="entry name" value="PID"/>
    <property type="match status" value="1"/>
</dbReference>
<feature type="domain" description="PID" evidence="5">
    <location>
        <begin position="307"/>
        <end position="386"/>
    </location>
</feature>
<gene>
    <name evidence="7" type="primary">TBC1D1</name>
</gene>
<name>A0A8C5A3E7_GADMO</name>
<feature type="coiled-coil region" evidence="3">
    <location>
        <begin position="1013"/>
        <end position="1047"/>
    </location>
</feature>
<dbReference type="Pfam" id="PF00640">
    <property type="entry name" value="PID"/>
    <property type="match status" value="1"/>
</dbReference>
<evidence type="ECO:0000313" key="7">
    <source>
        <dbReference type="Ensembl" id="ENSGMOP00000025909.1"/>
    </source>
</evidence>
<dbReference type="PROSITE" id="PS50086">
    <property type="entry name" value="TBC_RABGAP"/>
    <property type="match status" value="1"/>
</dbReference>
<dbReference type="PANTHER" id="PTHR47219">
    <property type="entry name" value="RAB GTPASE-ACTIVATING PROTEIN 1-LIKE"/>
    <property type="match status" value="1"/>
</dbReference>
<evidence type="ECO:0000259" key="5">
    <source>
        <dbReference type="PROSITE" id="PS01179"/>
    </source>
</evidence>
<dbReference type="Proteomes" id="UP000694546">
    <property type="component" value="Chromosome 3"/>
</dbReference>
<dbReference type="InterPro" id="IPR011993">
    <property type="entry name" value="PH-like_dom_sf"/>
</dbReference>
<protein>
    <submittedName>
        <fullName evidence="7">TBC1 domain family member 1</fullName>
    </submittedName>
</protein>
<reference evidence="7" key="1">
    <citation type="submission" date="2025-08" db="UniProtKB">
        <authorList>
            <consortium name="Ensembl"/>
        </authorList>
    </citation>
    <scope>IDENTIFICATION</scope>
</reference>
<evidence type="ECO:0000256" key="2">
    <source>
        <dbReference type="ARBA" id="ARBA00022553"/>
    </source>
</evidence>
<keyword evidence="3" id="KW-0175">Coiled coil</keyword>
<dbReference type="Pfam" id="PF00566">
    <property type="entry name" value="RabGAP-TBC"/>
    <property type="match status" value="1"/>
</dbReference>